<accession>A0A0A8YED7</accession>
<reference evidence="1" key="2">
    <citation type="journal article" date="2015" name="Data Brief">
        <title>Shoot transcriptome of the giant reed, Arundo donax.</title>
        <authorList>
            <person name="Barrero R.A."/>
            <person name="Guerrero F.D."/>
            <person name="Moolhuijzen P."/>
            <person name="Goolsby J.A."/>
            <person name="Tidwell J."/>
            <person name="Bellgard S.E."/>
            <person name="Bellgard M.I."/>
        </authorList>
    </citation>
    <scope>NUCLEOTIDE SEQUENCE</scope>
    <source>
        <tissue evidence="1">Shoot tissue taken approximately 20 cm above the soil surface</tissue>
    </source>
</reference>
<dbReference type="EMBL" id="GBRH01273449">
    <property type="protein sequence ID" value="JAD24446.1"/>
    <property type="molecule type" value="Transcribed_RNA"/>
</dbReference>
<dbReference type="AlphaFoldDB" id="A0A0A8YED7"/>
<proteinExistence type="predicted"/>
<evidence type="ECO:0000313" key="1">
    <source>
        <dbReference type="EMBL" id="JAD24446.1"/>
    </source>
</evidence>
<reference evidence="1" key="1">
    <citation type="submission" date="2014-09" db="EMBL/GenBank/DDBJ databases">
        <authorList>
            <person name="Magalhaes I.L.F."/>
            <person name="Oliveira U."/>
            <person name="Santos F.R."/>
            <person name="Vidigal T.H.D.A."/>
            <person name="Brescovit A.D."/>
            <person name="Santos A.J."/>
        </authorList>
    </citation>
    <scope>NUCLEOTIDE SEQUENCE</scope>
    <source>
        <tissue evidence="1">Shoot tissue taken approximately 20 cm above the soil surface</tissue>
    </source>
</reference>
<protein>
    <submittedName>
        <fullName evidence="1">Uncharacterized protein</fullName>
    </submittedName>
</protein>
<name>A0A0A8YED7_ARUDO</name>
<organism evidence="1">
    <name type="scientific">Arundo donax</name>
    <name type="common">Giant reed</name>
    <name type="synonym">Donax arundinaceus</name>
    <dbReference type="NCBI Taxonomy" id="35708"/>
    <lineage>
        <taxon>Eukaryota</taxon>
        <taxon>Viridiplantae</taxon>
        <taxon>Streptophyta</taxon>
        <taxon>Embryophyta</taxon>
        <taxon>Tracheophyta</taxon>
        <taxon>Spermatophyta</taxon>
        <taxon>Magnoliopsida</taxon>
        <taxon>Liliopsida</taxon>
        <taxon>Poales</taxon>
        <taxon>Poaceae</taxon>
        <taxon>PACMAD clade</taxon>
        <taxon>Arundinoideae</taxon>
        <taxon>Arundineae</taxon>
        <taxon>Arundo</taxon>
    </lineage>
</organism>
<sequence>MLMQIGYEKKNSVARCMKLSNSYSLG</sequence>